<feature type="compositionally biased region" description="Basic and acidic residues" evidence="1">
    <location>
        <begin position="82"/>
        <end position="96"/>
    </location>
</feature>
<organism evidence="2 3">
    <name type="scientific">Wolfiporia cocos (strain MD-104)</name>
    <name type="common">Brown rot fungus</name>
    <dbReference type="NCBI Taxonomy" id="742152"/>
    <lineage>
        <taxon>Eukaryota</taxon>
        <taxon>Fungi</taxon>
        <taxon>Dikarya</taxon>
        <taxon>Basidiomycota</taxon>
        <taxon>Agaricomycotina</taxon>
        <taxon>Agaricomycetes</taxon>
        <taxon>Polyporales</taxon>
        <taxon>Phaeolaceae</taxon>
        <taxon>Wolfiporia</taxon>
    </lineage>
</organism>
<dbReference type="AlphaFoldDB" id="A0A2H3JDG7"/>
<dbReference type="EMBL" id="KB467942">
    <property type="protein sequence ID" value="PCH37853.1"/>
    <property type="molecule type" value="Genomic_DNA"/>
</dbReference>
<name>A0A2H3JDG7_WOLCO</name>
<gene>
    <name evidence="2" type="ORF">WOLCODRAFT_161098</name>
</gene>
<dbReference type="Proteomes" id="UP000218811">
    <property type="component" value="Unassembled WGS sequence"/>
</dbReference>
<protein>
    <submittedName>
        <fullName evidence="2">Uncharacterized protein</fullName>
    </submittedName>
</protein>
<feature type="compositionally biased region" description="Polar residues" evidence="1">
    <location>
        <begin position="97"/>
        <end position="108"/>
    </location>
</feature>
<feature type="region of interest" description="Disordered" evidence="1">
    <location>
        <begin position="82"/>
        <end position="109"/>
    </location>
</feature>
<proteinExistence type="predicted"/>
<feature type="region of interest" description="Disordered" evidence="1">
    <location>
        <begin position="238"/>
        <end position="263"/>
    </location>
</feature>
<sequence>MSRRAPRRATEDGPDARPPEARIPADVAACRLSARRGSSSRRRGSAVRSWLGFAFASGIGAARAARVAAGCVRVYERKRQRDRNKSVDVERAENKTTTKMAQRSNNKGWRQRKCVWRRMGVARRAAQRAASAVASRIARVGREARAVSSARRARREERVGWLCSGQRGQDGVIVVVIGRLCSAVLSSTARAPSCEGHSRAFIIVAVVRAKAERNKRCKTRAHGARMCISGRGRAWSSAQRGQHRFVRRNGARRADSAPSPTSF</sequence>
<feature type="compositionally biased region" description="Basic and acidic residues" evidence="1">
    <location>
        <begin position="8"/>
        <end position="20"/>
    </location>
</feature>
<reference evidence="2 3" key="1">
    <citation type="journal article" date="2012" name="Science">
        <title>The Paleozoic origin of enzymatic lignin decomposition reconstructed from 31 fungal genomes.</title>
        <authorList>
            <person name="Floudas D."/>
            <person name="Binder M."/>
            <person name="Riley R."/>
            <person name="Barry K."/>
            <person name="Blanchette R.A."/>
            <person name="Henrissat B."/>
            <person name="Martinez A.T."/>
            <person name="Otillar R."/>
            <person name="Spatafora J.W."/>
            <person name="Yadav J.S."/>
            <person name="Aerts A."/>
            <person name="Benoit I."/>
            <person name="Boyd A."/>
            <person name="Carlson A."/>
            <person name="Copeland A."/>
            <person name="Coutinho P.M."/>
            <person name="de Vries R.P."/>
            <person name="Ferreira P."/>
            <person name="Findley K."/>
            <person name="Foster B."/>
            <person name="Gaskell J."/>
            <person name="Glotzer D."/>
            <person name="Gorecki P."/>
            <person name="Heitman J."/>
            <person name="Hesse C."/>
            <person name="Hori C."/>
            <person name="Igarashi K."/>
            <person name="Jurgens J.A."/>
            <person name="Kallen N."/>
            <person name="Kersten P."/>
            <person name="Kohler A."/>
            <person name="Kuees U."/>
            <person name="Kumar T.K.A."/>
            <person name="Kuo A."/>
            <person name="LaButti K."/>
            <person name="Larrondo L.F."/>
            <person name="Lindquist E."/>
            <person name="Ling A."/>
            <person name="Lombard V."/>
            <person name="Lucas S."/>
            <person name="Lundell T."/>
            <person name="Martin R."/>
            <person name="McLaughlin D.J."/>
            <person name="Morgenstern I."/>
            <person name="Morin E."/>
            <person name="Murat C."/>
            <person name="Nagy L.G."/>
            <person name="Nolan M."/>
            <person name="Ohm R.A."/>
            <person name="Patyshakuliyeva A."/>
            <person name="Rokas A."/>
            <person name="Ruiz-Duenas F.J."/>
            <person name="Sabat G."/>
            <person name="Salamov A."/>
            <person name="Samejima M."/>
            <person name="Schmutz J."/>
            <person name="Slot J.C."/>
            <person name="St John F."/>
            <person name="Stenlid J."/>
            <person name="Sun H."/>
            <person name="Sun S."/>
            <person name="Syed K."/>
            <person name="Tsang A."/>
            <person name="Wiebenga A."/>
            <person name="Young D."/>
            <person name="Pisabarro A."/>
            <person name="Eastwood D.C."/>
            <person name="Martin F."/>
            <person name="Cullen D."/>
            <person name="Grigoriev I.V."/>
            <person name="Hibbett D.S."/>
        </authorList>
    </citation>
    <scope>NUCLEOTIDE SEQUENCE [LARGE SCALE GENOMIC DNA]</scope>
    <source>
        <strain evidence="2 3">MD-104</strain>
    </source>
</reference>
<evidence type="ECO:0000313" key="2">
    <source>
        <dbReference type="EMBL" id="PCH37853.1"/>
    </source>
</evidence>
<evidence type="ECO:0000256" key="1">
    <source>
        <dbReference type="SAM" id="MobiDB-lite"/>
    </source>
</evidence>
<evidence type="ECO:0000313" key="3">
    <source>
        <dbReference type="Proteomes" id="UP000218811"/>
    </source>
</evidence>
<keyword evidence="3" id="KW-1185">Reference proteome</keyword>
<feature type="region of interest" description="Disordered" evidence="1">
    <location>
        <begin position="1"/>
        <end position="24"/>
    </location>
</feature>
<accession>A0A2H3JDG7</accession>
<feature type="compositionally biased region" description="Basic residues" evidence="1">
    <location>
        <begin position="241"/>
        <end position="251"/>
    </location>
</feature>